<feature type="region of interest" description="Disordered" evidence="1">
    <location>
        <begin position="546"/>
        <end position="568"/>
    </location>
</feature>
<name>A0A1D8GBP9_9FIRM</name>
<protein>
    <recommendedName>
        <fullName evidence="4">Fibronectin type-III domain-containing protein</fullName>
    </recommendedName>
</protein>
<accession>A0A1D8GBP9</accession>
<dbReference type="STRING" id="1424294.Gferi_01275"/>
<evidence type="ECO:0000256" key="1">
    <source>
        <dbReference type="SAM" id="MobiDB-lite"/>
    </source>
</evidence>
<evidence type="ECO:0000313" key="3">
    <source>
        <dbReference type="Proteomes" id="UP000095743"/>
    </source>
</evidence>
<dbReference type="OrthoDB" id="9807519at2"/>
<sequence length="684" mass="76638">MKKRRIMTIILMVIMLINISAIQAFADYNYVYVTRDMAWPAKGFNYKDIIQLYEPSNYGGRAIGEFVFVDNSIMQITALYRDSKNRISAFDAIDRYGNTHWLSNSMNNSNYETVTKINPNLSNSNLGTVSNVPNTFTQNYLDNIEAQGWELVHEHAQISTYNVPDSSTYVTKEIKYSWPFSAEWTTNNSNRSDIFGPGILNLEIVQYTRSASNYVNYGRVGSYNPKLYEHKILLYGSPSDFSVYATSKTEISPREFDIPVGKSFSIRFAKWTTNEYKYYVRIYRRYKGEAAAVQSVSVTQTGGNSFTAVANITNPGLPEADEHGHVWSTSTSNLTFELAPYRTKLGYRETTGQYSSNITDCLPGVTYYVRPYVINELGVSYGATQTFKINTPPMVTITEPTVDQVLHKGNNISIKANVSDGEGDNITYNIQIGTTAGASNLYNGTPNGTKTNTLVTHSYNTSSLPLTWNASTNRYEQKVYIRLTANDGKHEGETVKDIACIVVNYKPSISLTAGKNISNYGEMIELTGKVYDSYGGQLTISATMGGKSTSTTLTTSPTTQPSADNYSLKWQGTNVPEDGEYTNIIITVADTHGGSSTVTLSKFTITDILSMIKNRIQEHIFLDSGSDLRFLIIDTDTKITESQRNNELLEQIRSMIKNRGTHLFFIGNDNDTKNYIQRYLKDLN</sequence>
<keyword evidence="3" id="KW-1185">Reference proteome</keyword>
<reference evidence="2 3" key="1">
    <citation type="submission" date="2016-09" db="EMBL/GenBank/DDBJ databases">
        <title>Genomic analysis reveals versatility of anaerobic energy metabolism of Geosporobacter ferrireducens IRF9 of phylum Firmicutes.</title>
        <authorList>
            <person name="Kim S.-J."/>
        </authorList>
    </citation>
    <scope>NUCLEOTIDE SEQUENCE [LARGE SCALE GENOMIC DNA]</scope>
    <source>
        <strain evidence="2 3">IRF9</strain>
    </source>
</reference>
<feature type="compositionally biased region" description="Low complexity" evidence="1">
    <location>
        <begin position="548"/>
        <end position="562"/>
    </location>
</feature>
<dbReference type="RefSeq" id="WP_069973894.1">
    <property type="nucleotide sequence ID" value="NZ_CP017269.1"/>
</dbReference>
<dbReference type="EMBL" id="CP017269">
    <property type="protein sequence ID" value="AOT68341.1"/>
    <property type="molecule type" value="Genomic_DNA"/>
</dbReference>
<evidence type="ECO:0000313" key="2">
    <source>
        <dbReference type="EMBL" id="AOT68341.1"/>
    </source>
</evidence>
<dbReference type="AlphaFoldDB" id="A0A1D8GBP9"/>
<dbReference type="Proteomes" id="UP000095743">
    <property type="component" value="Chromosome"/>
</dbReference>
<proteinExistence type="predicted"/>
<gene>
    <name evidence="2" type="ORF">Gferi_01275</name>
</gene>
<evidence type="ECO:0008006" key="4">
    <source>
        <dbReference type="Google" id="ProtNLM"/>
    </source>
</evidence>
<dbReference type="KEGG" id="gfe:Gferi_01275"/>
<organism evidence="2 3">
    <name type="scientific">Geosporobacter ferrireducens</name>
    <dbReference type="NCBI Taxonomy" id="1424294"/>
    <lineage>
        <taxon>Bacteria</taxon>
        <taxon>Bacillati</taxon>
        <taxon>Bacillota</taxon>
        <taxon>Clostridia</taxon>
        <taxon>Peptostreptococcales</taxon>
        <taxon>Thermotaleaceae</taxon>
        <taxon>Geosporobacter</taxon>
    </lineage>
</organism>